<dbReference type="Proteomes" id="UP000018198">
    <property type="component" value="Unassembled WGS sequence"/>
</dbReference>
<name>T2J846_CROWT</name>
<comment type="caution">
    <text evidence="1">The sequence shown here is derived from an EMBL/GenBank/DDBJ whole genome shotgun (WGS) entry which is preliminary data.</text>
</comment>
<dbReference type="EMBL" id="CAQM01000296">
    <property type="protein sequence ID" value="CCQ61326.1"/>
    <property type="molecule type" value="Genomic_DNA"/>
</dbReference>
<gene>
    <name evidence="1" type="ORF">CWATWH0401_1542</name>
</gene>
<proteinExistence type="predicted"/>
<reference evidence="1 2" key="1">
    <citation type="submission" date="2013-01" db="EMBL/GenBank/DDBJ databases">
        <authorList>
            <person name="Bench S."/>
        </authorList>
    </citation>
    <scope>NUCLEOTIDE SEQUENCE [LARGE SCALE GENOMIC DNA]</scope>
    <source>
        <strain evidence="1 2">WH 0401</strain>
    </source>
</reference>
<evidence type="ECO:0000313" key="2">
    <source>
        <dbReference type="Proteomes" id="UP000018198"/>
    </source>
</evidence>
<sequence length="38" mass="4009">MGTNGTSGAKDRNFFHNTALLNWGSPITIERSGTSAKA</sequence>
<organism evidence="1 2">
    <name type="scientific">Crocosphaera watsonii WH 0401</name>
    <dbReference type="NCBI Taxonomy" id="555881"/>
    <lineage>
        <taxon>Bacteria</taxon>
        <taxon>Bacillati</taxon>
        <taxon>Cyanobacteriota</taxon>
        <taxon>Cyanophyceae</taxon>
        <taxon>Oscillatoriophycideae</taxon>
        <taxon>Chroococcales</taxon>
        <taxon>Aphanothecaceae</taxon>
        <taxon>Crocosphaera</taxon>
    </lineage>
</organism>
<accession>T2J846</accession>
<evidence type="ECO:0000313" key="1">
    <source>
        <dbReference type="EMBL" id="CCQ61326.1"/>
    </source>
</evidence>
<protein>
    <submittedName>
        <fullName evidence="1">Uncharacterized protein</fullName>
    </submittedName>
</protein>
<reference evidence="1 2" key="2">
    <citation type="submission" date="2013-09" db="EMBL/GenBank/DDBJ databases">
        <title>Whole genome comparison of six Crocosphaera watsonii strains with differing phenotypes.</title>
        <authorList>
            <person name="Bench S.R."/>
            <person name="Heller P."/>
            <person name="Frank I."/>
            <person name="Arciniega M."/>
            <person name="Shilova I.N."/>
            <person name="Zehr J.P."/>
        </authorList>
    </citation>
    <scope>NUCLEOTIDE SEQUENCE [LARGE SCALE GENOMIC DNA]</scope>
    <source>
        <strain evidence="1 2">WH 0401</strain>
    </source>
</reference>
<dbReference type="AlphaFoldDB" id="T2J846"/>